<gene>
    <name evidence="1" type="ORF">AVEN_223072_1</name>
</gene>
<keyword evidence="2" id="KW-1185">Reference proteome</keyword>
<dbReference type="AlphaFoldDB" id="A0A4Y2WS56"/>
<evidence type="ECO:0000313" key="1">
    <source>
        <dbReference type="EMBL" id="GBO38697.1"/>
    </source>
</evidence>
<sequence>MSEVNTLRPRRLSAHAWILQASSSGVLLSRRHPPYNIFVPDQSTENDPCFITSVPPNLIDTPVSNPVFSRVMTRGGTLRNFPLPQTLRRAAPSPLSTAFMILPVLEPHCQSAHQYSRWTRALRADHAIIAAPDIQVPETQPLSSRASEHCRQYSPSGPGILASSCAPRQGTWARDLVVSYVLFAEKRIL</sequence>
<accession>A0A4Y2WS56</accession>
<dbReference type="Proteomes" id="UP000499080">
    <property type="component" value="Unassembled WGS sequence"/>
</dbReference>
<name>A0A4Y2WS56_ARAVE</name>
<organism evidence="1 2">
    <name type="scientific">Araneus ventricosus</name>
    <name type="common">Orbweaver spider</name>
    <name type="synonym">Epeira ventricosa</name>
    <dbReference type="NCBI Taxonomy" id="182803"/>
    <lineage>
        <taxon>Eukaryota</taxon>
        <taxon>Metazoa</taxon>
        <taxon>Ecdysozoa</taxon>
        <taxon>Arthropoda</taxon>
        <taxon>Chelicerata</taxon>
        <taxon>Arachnida</taxon>
        <taxon>Araneae</taxon>
        <taxon>Araneomorphae</taxon>
        <taxon>Entelegynae</taxon>
        <taxon>Araneoidea</taxon>
        <taxon>Araneidae</taxon>
        <taxon>Araneus</taxon>
    </lineage>
</organism>
<evidence type="ECO:0000313" key="2">
    <source>
        <dbReference type="Proteomes" id="UP000499080"/>
    </source>
</evidence>
<reference evidence="1 2" key="1">
    <citation type="journal article" date="2019" name="Sci. Rep.">
        <title>Orb-weaving spider Araneus ventricosus genome elucidates the spidroin gene catalogue.</title>
        <authorList>
            <person name="Kono N."/>
            <person name="Nakamura H."/>
            <person name="Ohtoshi R."/>
            <person name="Moran D.A.P."/>
            <person name="Shinohara A."/>
            <person name="Yoshida Y."/>
            <person name="Fujiwara M."/>
            <person name="Mori M."/>
            <person name="Tomita M."/>
            <person name="Arakawa K."/>
        </authorList>
    </citation>
    <scope>NUCLEOTIDE SEQUENCE [LARGE SCALE GENOMIC DNA]</scope>
</reference>
<protein>
    <submittedName>
        <fullName evidence="1">Uncharacterized protein</fullName>
    </submittedName>
</protein>
<comment type="caution">
    <text evidence="1">The sequence shown here is derived from an EMBL/GenBank/DDBJ whole genome shotgun (WGS) entry which is preliminary data.</text>
</comment>
<dbReference type="EMBL" id="BGPR01063512">
    <property type="protein sequence ID" value="GBO38697.1"/>
    <property type="molecule type" value="Genomic_DNA"/>
</dbReference>
<proteinExistence type="predicted"/>